<feature type="region of interest" description="Disordered" evidence="1">
    <location>
        <begin position="151"/>
        <end position="181"/>
    </location>
</feature>
<evidence type="ECO:0000256" key="1">
    <source>
        <dbReference type="SAM" id="MobiDB-lite"/>
    </source>
</evidence>
<proteinExistence type="predicted"/>
<evidence type="ECO:0000313" key="3">
    <source>
        <dbReference type="Proteomes" id="UP000557717"/>
    </source>
</evidence>
<keyword evidence="3" id="KW-1185">Reference proteome</keyword>
<dbReference type="EMBL" id="JACHFD010000007">
    <property type="protein sequence ID" value="MBB5351614.1"/>
    <property type="molecule type" value="Genomic_DNA"/>
</dbReference>
<comment type="caution">
    <text evidence="2">The sequence shown here is derived from an EMBL/GenBank/DDBJ whole genome shotgun (WGS) entry which is preliminary data.</text>
</comment>
<sequence length="181" mass="18935">MILPDTLAPLPVAEDASKPEVESEFVTESAIRQLLVGSMALGSRERTGIESTEDFAFPGRVDFGDEVLFAVRDGEGKVTPILPAGPHPAFVPRESSMSAPVVADPGVRSVAASPAERVAGKKTSLWILGSAAAAGFMLVIGWRVLPLDASEPVPTRPPSEVRADSPSAPLIVRTDAEAGRP</sequence>
<name>A0A840V7Q0_9BACT</name>
<dbReference type="Proteomes" id="UP000557717">
    <property type="component" value="Unassembled WGS sequence"/>
</dbReference>
<organism evidence="2 3">
    <name type="scientific">Haloferula luteola</name>
    <dbReference type="NCBI Taxonomy" id="595692"/>
    <lineage>
        <taxon>Bacteria</taxon>
        <taxon>Pseudomonadati</taxon>
        <taxon>Verrucomicrobiota</taxon>
        <taxon>Verrucomicrobiia</taxon>
        <taxon>Verrucomicrobiales</taxon>
        <taxon>Verrucomicrobiaceae</taxon>
        <taxon>Haloferula</taxon>
    </lineage>
</organism>
<gene>
    <name evidence="2" type="ORF">HNR46_001851</name>
</gene>
<dbReference type="RefSeq" id="WP_184017935.1">
    <property type="nucleotide sequence ID" value="NZ_JACHFD010000007.1"/>
</dbReference>
<protein>
    <submittedName>
        <fullName evidence="2">Uncharacterized protein</fullName>
    </submittedName>
</protein>
<accession>A0A840V7Q0</accession>
<reference evidence="2 3" key="1">
    <citation type="submission" date="2020-08" db="EMBL/GenBank/DDBJ databases">
        <title>Genomic Encyclopedia of Type Strains, Phase IV (KMG-IV): sequencing the most valuable type-strain genomes for metagenomic binning, comparative biology and taxonomic classification.</title>
        <authorList>
            <person name="Goeker M."/>
        </authorList>
    </citation>
    <scope>NUCLEOTIDE SEQUENCE [LARGE SCALE GENOMIC DNA]</scope>
    <source>
        <strain evidence="2 3">YC6886</strain>
    </source>
</reference>
<evidence type="ECO:0000313" key="2">
    <source>
        <dbReference type="EMBL" id="MBB5351614.1"/>
    </source>
</evidence>
<dbReference type="AlphaFoldDB" id="A0A840V7Q0"/>